<proteinExistence type="predicted"/>
<protein>
    <recommendedName>
        <fullName evidence="2">DUF659 domain-containing protein</fullName>
    </recommendedName>
</protein>
<dbReference type="Pfam" id="PF04937">
    <property type="entry name" value="DUF659"/>
    <property type="match status" value="1"/>
</dbReference>
<dbReference type="InterPro" id="IPR012337">
    <property type="entry name" value="RNaseH-like_sf"/>
</dbReference>
<reference evidence="3 4" key="1">
    <citation type="journal article" date="2021" name="Nat. Commun.">
        <title>Incipient diploidization of the medicinal plant Perilla within 10,000 years.</title>
        <authorList>
            <person name="Zhang Y."/>
            <person name="Shen Q."/>
            <person name="Leng L."/>
            <person name="Zhang D."/>
            <person name="Chen S."/>
            <person name="Shi Y."/>
            <person name="Ning Z."/>
            <person name="Chen S."/>
        </authorList>
    </citation>
    <scope>NUCLEOTIDE SEQUENCE [LARGE SCALE GENOMIC DNA]</scope>
    <source>
        <strain evidence="4">cv. PC099</strain>
    </source>
</reference>
<evidence type="ECO:0000256" key="1">
    <source>
        <dbReference type="SAM" id="MobiDB-lite"/>
    </source>
</evidence>
<accession>A0AAD4P8T6</accession>
<evidence type="ECO:0000313" key="3">
    <source>
        <dbReference type="EMBL" id="KAH6830022.1"/>
    </source>
</evidence>
<evidence type="ECO:0000259" key="2">
    <source>
        <dbReference type="Pfam" id="PF04937"/>
    </source>
</evidence>
<dbReference type="PANTHER" id="PTHR32166">
    <property type="entry name" value="OSJNBA0013A04.12 PROTEIN"/>
    <property type="match status" value="1"/>
</dbReference>
<dbReference type="SUPFAM" id="SSF53098">
    <property type="entry name" value="Ribonuclease H-like"/>
    <property type="match status" value="1"/>
</dbReference>
<evidence type="ECO:0000313" key="4">
    <source>
        <dbReference type="Proteomes" id="UP001190926"/>
    </source>
</evidence>
<comment type="caution">
    <text evidence="3">The sequence shown here is derived from an EMBL/GenBank/DDBJ whole genome shotgun (WGS) entry which is preliminary data.</text>
</comment>
<name>A0AAD4P8T6_PERFH</name>
<feature type="compositionally biased region" description="Acidic residues" evidence="1">
    <location>
        <begin position="21"/>
        <end position="30"/>
    </location>
</feature>
<dbReference type="AlphaFoldDB" id="A0AAD4P8T6"/>
<dbReference type="InterPro" id="IPR007021">
    <property type="entry name" value="DUF659"/>
</dbReference>
<gene>
    <name evidence="3" type="ORF">C2S53_001313</name>
</gene>
<organism evidence="3 4">
    <name type="scientific">Perilla frutescens var. hirtella</name>
    <name type="common">Perilla citriodora</name>
    <name type="synonym">Perilla setoyensis</name>
    <dbReference type="NCBI Taxonomy" id="608512"/>
    <lineage>
        <taxon>Eukaryota</taxon>
        <taxon>Viridiplantae</taxon>
        <taxon>Streptophyta</taxon>
        <taxon>Embryophyta</taxon>
        <taxon>Tracheophyta</taxon>
        <taxon>Spermatophyta</taxon>
        <taxon>Magnoliopsida</taxon>
        <taxon>eudicotyledons</taxon>
        <taxon>Gunneridae</taxon>
        <taxon>Pentapetalae</taxon>
        <taxon>asterids</taxon>
        <taxon>lamiids</taxon>
        <taxon>Lamiales</taxon>
        <taxon>Lamiaceae</taxon>
        <taxon>Nepetoideae</taxon>
        <taxon>Elsholtzieae</taxon>
        <taxon>Perilla</taxon>
    </lineage>
</organism>
<feature type="domain" description="DUF659" evidence="2">
    <location>
        <begin position="124"/>
        <end position="272"/>
    </location>
</feature>
<keyword evidence="4" id="KW-1185">Reference proteome</keyword>
<dbReference type="EMBL" id="SDAM02000101">
    <property type="protein sequence ID" value="KAH6830022.1"/>
    <property type="molecule type" value="Genomic_DNA"/>
</dbReference>
<sequence>MLKKVEAKLSSQMMPQHHPIDDDEDKEDMETLGSSSKPKYVPPKQKMKDPLDVMFGSNPRPQSGSKNEKKTIFYACDKACRDRVLDKMSNVFYDNRISLYAATTDSYKEMIEEIRRYGPGLVPPSMYELRVHLLKKKVDVVNLQMLDYKKEWAIKGCSILFNGWRDSVANKKIVNFLINSPKGSVFLRSVDAFNITKDAYTLLRMLNDIIQEVGESNVIQVVTNNTSIYVKAGKMLMIERKHFYWTPCAAHCLDLILEDIGKLLRIKNAIKKCIFTNGYIYNHLVGPLVKVLRMVDGERKPAMRYNYEAMDRAKEAIVKGFSMNEEHYREAFEFIDRRWECQLHQPLHAAGYFLNLEFYYANPEQVSCAEVEKGLYDCIERLSLILKTQDKIMFELDAYKNASGCLSKSFGNQSSDITPLWPSPTRMLLPVSDFLFEDPIVQGDVPARAQAPAQIIPRRAGPTRALSSGAQPRCTLSTRAMSPTCAHLVRRMRGWLGCCV</sequence>
<feature type="region of interest" description="Disordered" evidence="1">
    <location>
        <begin position="1"/>
        <end position="49"/>
    </location>
</feature>
<dbReference type="Proteomes" id="UP001190926">
    <property type="component" value="Unassembled WGS sequence"/>
</dbReference>
<dbReference type="PANTHER" id="PTHR32166:SF122">
    <property type="entry name" value="OS09G0499600 PROTEIN"/>
    <property type="match status" value="1"/>
</dbReference>